<sequence length="212" mass="23584">MSDAEQTGRGADDKDRAAEFRTYAANHRPTVAIAKYQSSRGVVTVPVALRRAFLVPDDGKLVVTSNEDGSVTMRPAPAPETWFARYDALVAADHGEPAADDLPKRWVNTATLIRAQVYAEGPQRRWFEECDRGFVSARVDPVMLAEWLERLSAILPSLDRRGIASYVQVVLSWTGMSLMERDVYLAALELWGSADGLTWPEAVRRCRDEETG</sequence>
<organism evidence="1 2">
    <name type="scientific">Sulfobacillus harzensis</name>
    <dbReference type="NCBI Taxonomy" id="2729629"/>
    <lineage>
        <taxon>Bacteria</taxon>
        <taxon>Bacillati</taxon>
        <taxon>Bacillota</taxon>
        <taxon>Clostridia</taxon>
        <taxon>Eubacteriales</taxon>
        <taxon>Clostridiales Family XVII. Incertae Sedis</taxon>
        <taxon>Sulfobacillus</taxon>
    </lineage>
</organism>
<dbReference type="RefSeq" id="WP_169103279.1">
    <property type="nucleotide sequence ID" value="NZ_JABBVZ010000221.1"/>
</dbReference>
<comment type="caution">
    <text evidence="1">The sequence shown here is derived from an EMBL/GenBank/DDBJ whole genome shotgun (WGS) entry which is preliminary data.</text>
</comment>
<dbReference type="EMBL" id="JABBVZ010000221">
    <property type="protein sequence ID" value="NMP25080.1"/>
    <property type="molecule type" value="Genomic_DNA"/>
</dbReference>
<reference evidence="1 2" key="1">
    <citation type="submission" date="2020-04" db="EMBL/GenBank/DDBJ databases">
        <authorList>
            <person name="Zhang R."/>
            <person name="Schippers A."/>
        </authorList>
    </citation>
    <scope>NUCLEOTIDE SEQUENCE [LARGE SCALE GENOMIC DNA]</scope>
    <source>
        <strain evidence="1 2">DSM 109850</strain>
    </source>
</reference>
<dbReference type="Proteomes" id="UP000533476">
    <property type="component" value="Unassembled WGS sequence"/>
</dbReference>
<evidence type="ECO:0000313" key="1">
    <source>
        <dbReference type="EMBL" id="NMP25080.1"/>
    </source>
</evidence>
<dbReference type="AlphaFoldDB" id="A0A7Y0L9S5"/>
<protein>
    <submittedName>
        <fullName evidence="1">Uncharacterized protein</fullName>
    </submittedName>
</protein>
<keyword evidence="2" id="KW-1185">Reference proteome</keyword>
<gene>
    <name evidence="1" type="ORF">HIJ39_22525</name>
</gene>
<evidence type="ECO:0000313" key="2">
    <source>
        <dbReference type="Proteomes" id="UP000533476"/>
    </source>
</evidence>
<name>A0A7Y0L9S5_9FIRM</name>
<accession>A0A7Y0L9S5</accession>
<proteinExistence type="predicted"/>